<name>A0ACC7NU47_9BACL</name>
<reference evidence="1" key="1">
    <citation type="submission" date="2024-12" db="EMBL/GenBank/DDBJ databases">
        <authorList>
            <person name="Wu N."/>
        </authorList>
    </citation>
    <scope>NUCLEOTIDE SEQUENCE</scope>
    <source>
        <strain evidence="1">P15</strain>
    </source>
</reference>
<comment type="caution">
    <text evidence="1">The sequence shown here is derived from an EMBL/GenBank/DDBJ whole genome shotgun (WGS) entry which is preliminary data.</text>
</comment>
<gene>
    <name evidence="1" type="ORF">ACI1P1_08020</name>
</gene>
<evidence type="ECO:0000313" key="2">
    <source>
        <dbReference type="Proteomes" id="UP001631969"/>
    </source>
</evidence>
<protein>
    <submittedName>
        <fullName evidence="1">Uncharacterized protein</fullName>
    </submittedName>
</protein>
<sequence length="220" mass="25367">MKKKLTYIIFFLIFLSVILIAYYTNNKIIRPNQHALLLKGTEKYANNLNYYYPFITGLISELVDHEKGTLPLTANERFDQFNLLEQIQIMERLTNNAIDEKGNEGIFTFKRHIYEKVIIQTSLGQYSFLKSSHTLTLPSGICFDKTNYNTLLEINNKKVMVNDAQLSVKAAWGIPIQSEKIEEKITNTYSNEAVVTFIDDKVVSIYLKGVDTLAGEFRFK</sequence>
<dbReference type="EMBL" id="JBJURJ010000004">
    <property type="protein sequence ID" value="MFM9328228.1"/>
    <property type="molecule type" value="Genomic_DNA"/>
</dbReference>
<proteinExistence type="predicted"/>
<accession>A0ACC7NU47</accession>
<organism evidence="1 2">
    <name type="scientific">Paenibacillus mesotrionivorans</name>
    <dbReference type="NCBI Taxonomy" id="3160968"/>
    <lineage>
        <taxon>Bacteria</taxon>
        <taxon>Bacillati</taxon>
        <taxon>Bacillota</taxon>
        <taxon>Bacilli</taxon>
        <taxon>Bacillales</taxon>
        <taxon>Paenibacillaceae</taxon>
        <taxon>Paenibacillus</taxon>
    </lineage>
</organism>
<evidence type="ECO:0000313" key="1">
    <source>
        <dbReference type="EMBL" id="MFM9328228.1"/>
    </source>
</evidence>
<keyword evidence="2" id="KW-1185">Reference proteome</keyword>
<dbReference type="Proteomes" id="UP001631969">
    <property type="component" value="Unassembled WGS sequence"/>
</dbReference>